<feature type="region of interest" description="Disordered" evidence="1">
    <location>
        <begin position="1"/>
        <end position="29"/>
    </location>
</feature>
<evidence type="ECO:0000256" key="1">
    <source>
        <dbReference type="SAM" id="MobiDB-lite"/>
    </source>
</evidence>
<name>A0A0A9H2A6_ARUDO</name>
<reference evidence="2" key="2">
    <citation type="journal article" date="2015" name="Data Brief">
        <title>Shoot transcriptome of the giant reed, Arundo donax.</title>
        <authorList>
            <person name="Barrero R.A."/>
            <person name="Guerrero F.D."/>
            <person name="Moolhuijzen P."/>
            <person name="Goolsby J.A."/>
            <person name="Tidwell J."/>
            <person name="Bellgard S.E."/>
            <person name="Bellgard M.I."/>
        </authorList>
    </citation>
    <scope>NUCLEOTIDE SEQUENCE</scope>
    <source>
        <tissue evidence="2">Shoot tissue taken approximately 20 cm above the soil surface</tissue>
    </source>
</reference>
<organism evidence="2">
    <name type="scientific">Arundo donax</name>
    <name type="common">Giant reed</name>
    <name type="synonym">Donax arundinaceus</name>
    <dbReference type="NCBI Taxonomy" id="35708"/>
    <lineage>
        <taxon>Eukaryota</taxon>
        <taxon>Viridiplantae</taxon>
        <taxon>Streptophyta</taxon>
        <taxon>Embryophyta</taxon>
        <taxon>Tracheophyta</taxon>
        <taxon>Spermatophyta</taxon>
        <taxon>Magnoliopsida</taxon>
        <taxon>Liliopsida</taxon>
        <taxon>Poales</taxon>
        <taxon>Poaceae</taxon>
        <taxon>PACMAD clade</taxon>
        <taxon>Arundinoideae</taxon>
        <taxon>Arundineae</taxon>
        <taxon>Arundo</taxon>
    </lineage>
</organism>
<feature type="compositionally biased region" description="Polar residues" evidence="1">
    <location>
        <begin position="19"/>
        <end position="29"/>
    </location>
</feature>
<protein>
    <submittedName>
        <fullName evidence="2">Uncharacterized protein</fullName>
    </submittedName>
</protein>
<accession>A0A0A9H2A6</accession>
<sequence>MLIRGEQNKSIKQKGIPEENQNLVADTSS</sequence>
<dbReference type="AlphaFoldDB" id="A0A0A9H2A6"/>
<reference evidence="2" key="1">
    <citation type="submission" date="2014-09" db="EMBL/GenBank/DDBJ databases">
        <authorList>
            <person name="Magalhaes I.L.F."/>
            <person name="Oliveira U."/>
            <person name="Santos F.R."/>
            <person name="Vidigal T.H.D.A."/>
            <person name="Brescovit A.D."/>
            <person name="Santos A.J."/>
        </authorList>
    </citation>
    <scope>NUCLEOTIDE SEQUENCE</scope>
    <source>
        <tissue evidence="2">Shoot tissue taken approximately 20 cm above the soil surface</tissue>
    </source>
</reference>
<proteinExistence type="predicted"/>
<evidence type="ECO:0000313" key="2">
    <source>
        <dbReference type="EMBL" id="JAE28966.1"/>
    </source>
</evidence>
<dbReference type="EMBL" id="GBRH01168930">
    <property type="protein sequence ID" value="JAE28966.1"/>
    <property type="molecule type" value="Transcribed_RNA"/>
</dbReference>